<accession>A0ABN7NAW9</accession>
<comment type="caution">
    <text evidence="1">The sequence shown here is derived from an EMBL/GenBank/DDBJ whole genome shotgun (WGS) entry which is preliminary data.</text>
</comment>
<dbReference type="EMBL" id="CAJPIN010000071">
    <property type="protein sequence ID" value="CAG2052986.1"/>
    <property type="molecule type" value="Genomic_DNA"/>
</dbReference>
<sequence length="152" mass="17050">ILINTAQTIECNYSKNALRHLVLSSASLIPIFWDGVWEGESCGVASQPTKVSFRASKNSFITDTVDGASYRTEVKEGFGNQINLCRDRGLNPGALAQESDTLPLDHQLRILYNGVLWHLIASILWHTSWFYSVVGLKTQSQAKQHYTHFHDS</sequence>
<keyword evidence="2" id="KW-1185">Reference proteome</keyword>
<feature type="non-terminal residue" evidence="1">
    <location>
        <position position="1"/>
    </location>
</feature>
<organism evidence="1 2">
    <name type="scientific">Timema podura</name>
    <name type="common">Walking stick</name>
    <dbReference type="NCBI Taxonomy" id="61482"/>
    <lineage>
        <taxon>Eukaryota</taxon>
        <taxon>Metazoa</taxon>
        <taxon>Ecdysozoa</taxon>
        <taxon>Arthropoda</taxon>
        <taxon>Hexapoda</taxon>
        <taxon>Insecta</taxon>
        <taxon>Pterygota</taxon>
        <taxon>Neoptera</taxon>
        <taxon>Polyneoptera</taxon>
        <taxon>Phasmatodea</taxon>
        <taxon>Timematodea</taxon>
        <taxon>Timematoidea</taxon>
        <taxon>Timematidae</taxon>
        <taxon>Timema</taxon>
    </lineage>
</organism>
<gene>
    <name evidence="1" type="ORF">TPAB3V08_LOCUS83</name>
</gene>
<evidence type="ECO:0000313" key="2">
    <source>
        <dbReference type="Proteomes" id="UP001153148"/>
    </source>
</evidence>
<name>A0ABN7NAW9_TIMPD</name>
<reference evidence="1" key="1">
    <citation type="submission" date="2021-03" db="EMBL/GenBank/DDBJ databases">
        <authorList>
            <person name="Tran Van P."/>
        </authorList>
    </citation>
    <scope>NUCLEOTIDE SEQUENCE</scope>
</reference>
<protein>
    <submittedName>
        <fullName evidence="1">Uncharacterized protein</fullName>
    </submittedName>
</protein>
<proteinExistence type="predicted"/>
<dbReference type="Proteomes" id="UP001153148">
    <property type="component" value="Unassembled WGS sequence"/>
</dbReference>
<evidence type="ECO:0000313" key="1">
    <source>
        <dbReference type="EMBL" id="CAG2052986.1"/>
    </source>
</evidence>